<feature type="domain" description="AB hydrolase-1" evidence="1">
    <location>
        <begin position="6"/>
        <end position="240"/>
    </location>
</feature>
<gene>
    <name evidence="2" type="ORF">RY831_12320</name>
</gene>
<keyword evidence="2" id="KW-0378">Hydrolase</keyword>
<dbReference type="Pfam" id="PF12697">
    <property type="entry name" value="Abhydrolase_6"/>
    <property type="match status" value="1"/>
</dbReference>
<evidence type="ECO:0000313" key="2">
    <source>
        <dbReference type="EMBL" id="MEC4719938.1"/>
    </source>
</evidence>
<dbReference type="Proteomes" id="UP001352263">
    <property type="component" value="Unassembled WGS sequence"/>
</dbReference>
<dbReference type="InterPro" id="IPR029058">
    <property type="entry name" value="AB_hydrolase_fold"/>
</dbReference>
<dbReference type="Gene3D" id="3.40.50.1820">
    <property type="entry name" value="alpha/beta hydrolase"/>
    <property type="match status" value="1"/>
</dbReference>
<dbReference type="EMBL" id="JAWIIV010000009">
    <property type="protein sequence ID" value="MEC4719938.1"/>
    <property type="molecule type" value="Genomic_DNA"/>
</dbReference>
<dbReference type="SUPFAM" id="SSF53474">
    <property type="entry name" value="alpha/beta-Hydrolases"/>
    <property type="match status" value="1"/>
</dbReference>
<name>A0ABU6J8T6_9BURK</name>
<sequence length="263" mass="29670">MSCWILLRGLIRESRHWGDFPAVLQQRFPDAQILTPDLPGNGVMNGMRSPLTIDAMVDYCRAWLAGRSHGQPVYLLGLSMGGMLAVRWAQRYPKELGGCVLVNTSLRNFSPFHQRLQWRSYSALLRMLGNVRDAGACERLVWEVTSSRRPVDSRILQQWIAFRRERPVSLANTLRQLIAASRCRASDRAPAVPLLVLAAQRDGLVSPLCSLRIAQAWKAELRMHADAGHDLALDDGEWIAMKVDAWMEEWIKHGMTLVEASDS</sequence>
<proteinExistence type="predicted"/>
<organism evidence="2 3">
    <name type="scientific">Noviherbaspirillum album</name>
    <dbReference type="NCBI Taxonomy" id="3080276"/>
    <lineage>
        <taxon>Bacteria</taxon>
        <taxon>Pseudomonadati</taxon>
        <taxon>Pseudomonadota</taxon>
        <taxon>Betaproteobacteria</taxon>
        <taxon>Burkholderiales</taxon>
        <taxon>Oxalobacteraceae</taxon>
        <taxon>Noviherbaspirillum</taxon>
    </lineage>
</organism>
<accession>A0ABU6J8T6</accession>
<dbReference type="PRINTS" id="PR00111">
    <property type="entry name" value="ABHYDROLASE"/>
</dbReference>
<keyword evidence="3" id="KW-1185">Reference proteome</keyword>
<evidence type="ECO:0000313" key="3">
    <source>
        <dbReference type="Proteomes" id="UP001352263"/>
    </source>
</evidence>
<dbReference type="GO" id="GO:0016787">
    <property type="term" value="F:hydrolase activity"/>
    <property type="evidence" value="ECO:0007669"/>
    <property type="project" value="UniProtKB-KW"/>
</dbReference>
<evidence type="ECO:0000259" key="1">
    <source>
        <dbReference type="Pfam" id="PF12697"/>
    </source>
</evidence>
<dbReference type="PANTHER" id="PTHR43194">
    <property type="entry name" value="HYDROLASE ALPHA/BETA FOLD FAMILY"/>
    <property type="match status" value="1"/>
</dbReference>
<protein>
    <submittedName>
        <fullName evidence="2">Alpha/beta hydrolase</fullName>
    </submittedName>
</protein>
<dbReference type="InterPro" id="IPR050228">
    <property type="entry name" value="Carboxylesterase_BioH"/>
</dbReference>
<comment type="caution">
    <text evidence="2">The sequence shown here is derived from an EMBL/GenBank/DDBJ whole genome shotgun (WGS) entry which is preliminary data.</text>
</comment>
<reference evidence="2 3" key="1">
    <citation type="submission" date="2023-10" db="EMBL/GenBank/DDBJ databases">
        <title>Noviherbaspirillum sp. CPCC 100848 genome assembly.</title>
        <authorList>
            <person name="Li X.Y."/>
            <person name="Fang X.M."/>
        </authorList>
    </citation>
    <scope>NUCLEOTIDE SEQUENCE [LARGE SCALE GENOMIC DNA]</scope>
    <source>
        <strain evidence="2 3">CPCC 100848</strain>
    </source>
</reference>
<dbReference type="InterPro" id="IPR000073">
    <property type="entry name" value="AB_hydrolase_1"/>
</dbReference>
<dbReference type="PANTHER" id="PTHR43194:SF5">
    <property type="entry name" value="PIMELOYL-[ACYL-CARRIER PROTEIN] METHYL ESTER ESTERASE"/>
    <property type="match status" value="1"/>
</dbReference>
<dbReference type="RefSeq" id="WP_326506654.1">
    <property type="nucleotide sequence ID" value="NZ_JAWIIV010000009.1"/>
</dbReference>